<reference evidence="2" key="1">
    <citation type="submission" date="2011-07" db="EMBL/GenBank/DDBJ databases">
        <title>Divergent evolution of antigenic variation in African trypanosomes.</title>
        <authorList>
            <person name="Jackson A.P."/>
            <person name="Berry A."/>
            <person name="Allison H.C."/>
            <person name="Burton P."/>
            <person name="Anderson J."/>
            <person name="Aslett M."/>
            <person name="Brown R."/>
            <person name="Corton N."/>
            <person name="Harris D."/>
            <person name="Hauser H."/>
            <person name="Gamble J."/>
            <person name="Gilderthorp R."/>
            <person name="McQuillan J."/>
            <person name="Quail M.A."/>
            <person name="Sanders M."/>
            <person name="Van Tonder A."/>
            <person name="Ginger M.L."/>
            <person name="Donelson J.E."/>
            <person name="Field M.C."/>
            <person name="Barry J.D."/>
            <person name="Berriman M."/>
            <person name="Hertz-Fowler C."/>
        </authorList>
    </citation>
    <scope>NUCLEOTIDE SEQUENCE [LARGE SCALE GENOMIC DNA]</scope>
    <source>
        <strain evidence="2">IL3000</strain>
    </source>
</reference>
<gene>
    <name evidence="1" type="ORF">TCIL3000_0_40440</name>
</gene>
<proteinExistence type="predicted"/>
<keyword evidence="2" id="KW-1185">Reference proteome</keyword>
<reference evidence="1 2" key="2">
    <citation type="journal article" date="2012" name="Proc. Natl. Acad. Sci. U.S.A.">
        <title>Antigenic diversity is generated by distinct evolutionary mechanisms in African trypanosome species.</title>
        <authorList>
            <person name="Jackson A.P."/>
            <person name="Berry A."/>
            <person name="Aslett M."/>
            <person name="Allison H.C."/>
            <person name="Burton P."/>
            <person name="Vavrova-Anderson J."/>
            <person name="Brown R."/>
            <person name="Browne H."/>
            <person name="Corton N."/>
            <person name="Hauser H."/>
            <person name="Gamble J."/>
            <person name="Gilderthorp R."/>
            <person name="Marcello L."/>
            <person name="McQuillan J."/>
            <person name="Otto T.D."/>
            <person name="Quail M.A."/>
            <person name="Sanders M.J."/>
            <person name="van Tonder A."/>
            <person name="Ginger M.L."/>
            <person name="Field M.C."/>
            <person name="Barry J.D."/>
            <person name="Hertz-Fowler C."/>
            <person name="Berriman M."/>
        </authorList>
    </citation>
    <scope>NUCLEOTIDE SEQUENCE [LARGE SCALE GENOMIC DNA]</scope>
    <source>
        <strain evidence="1 2">IL3000</strain>
    </source>
</reference>
<sequence length="261" mass="28623">MGETVSKMCEAAQGTHEDLNAYNTMSDIVLSRIQRHEKHVKQLTEKIEMCVDTQREALAAASRQLKNERAALKTVLLRSGCQPGGSPPGRWQSVQPTVTSPSEAAAFGDVSHHVDSTCAPELAITPAEKKMEDNCEEVGSPLNTFLPPACWDSSAGCTSSENLLELPVPYEGPSDQVCVCSTIAQVPLHELANNLLRSRRQLSLVSQLSRRCPNAGELKAALLEKEMGDVLNVFKALEHRYCSRKERFVSRCFIESLSKLG</sequence>
<name>F9W7V3_TRYCI</name>
<dbReference type="EMBL" id="CAEQ01001084">
    <property type="protein sequence ID" value="CCD13275.1"/>
    <property type="molecule type" value="Genomic_DNA"/>
</dbReference>
<evidence type="ECO:0000313" key="2">
    <source>
        <dbReference type="Proteomes" id="UP000000702"/>
    </source>
</evidence>
<protein>
    <submittedName>
        <fullName evidence="1">WGS project CAEQ00000000 data, annotated contig 1658</fullName>
    </submittedName>
</protein>
<dbReference type="VEuPathDB" id="TriTrypDB:TcIL3000_0_40440"/>
<dbReference type="AlphaFoldDB" id="F9W7V3"/>
<organism evidence="1 2">
    <name type="scientific">Trypanosoma congolense (strain IL3000)</name>
    <dbReference type="NCBI Taxonomy" id="1068625"/>
    <lineage>
        <taxon>Eukaryota</taxon>
        <taxon>Discoba</taxon>
        <taxon>Euglenozoa</taxon>
        <taxon>Kinetoplastea</taxon>
        <taxon>Metakinetoplastina</taxon>
        <taxon>Trypanosomatida</taxon>
        <taxon>Trypanosomatidae</taxon>
        <taxon>Trypanosoma</taxon>
        <taxon>Nannomonas</taxon>
    </lineage>
</organism>
<dbReference type="Proteomes" id="UP000000702">
    <property type="component" value="Unassembled WGS sequence"/>
</dbReference>
<comment type="caution">
    <text evidence="1">The sequence shown here is derived from an EMBL/GenBank/DDBJ whole genome shotgun (WGS) entry which is preliminary data.</text>
</comment>
<accession>F9W7V3</accession>
<evidence type="ECO:0000313" key="1">
    <source>
        <dbReference type="EMBL" id="CCD13275.1"/>
    </source>
</evidence>